<organism evidence="1 2">
    <name type="scientific">Fundulus heteroclitus</name>
    <name type="common">Killifish</name>
    <name type="synonym">Mummichog</name>
    <dbReference type="NCBI Taxonomy" id="8078"/>
    <lineage>
        <taxon>Eukaryota</taxon>
        <taxon>Metazoa</taxon>
        <taxon>Chordata</taxon>
        <taxon>Craniata</taxon>
        <taxon>Vertebrata</taxon>
        <taxon>Euteleostomi</taxon>
        <taxon>Actinopterygii</taxon>
        <taxon>Neopterygii</taxon>
        <taxon>Teleostei</taxon>
        <taxon>Neoteleostei</taxon>
        <taxon>Acanthomorphata</taxon>
        <taxon>Ovalentaria</taxon>
        <taxon>Atherinomorphae</taxon>
        <taxon>Cyprinodontiformes</taxon>
        <taxon>Fundulidae</taxon>
        <taxon>Fundulus</taxon>
    </lineage>
</organism>
<sequence length="52" mass="6099">MKSREATWTSQSGTEMLARRMTSWAGAPSTCRFSVKNTRTSWTCHWRKEKVF</sequence>
<dbReference type="Ensembl" id="ENSFHET00000004648.1">
    <property type="protein sequence ID" value="ENSFHEP00000006941.1"/>
    <property type="gene ID" value="ENSFHEG00000008023.1"/>
</dbReference>
<evidence type="ECO:0000313" key="2">
    <source>
        <dbReference type="Proteomes" id="UP000265000"/>
    </source>
</evidence>
<reference evidence="1" key="2">
    <citation type="submission" date="2025-09" db="UniProtKB">
        <authorList>
            <consortium name="Ensembl"/>
        </authorList>
    </citation>
    <scope>IDENTIFICATION</scope>
</reference>
<accession>A0A3Q2P462</accession>
<reference evidence="1" key="1">
    <citation type="submission" date="2025-08" db="UniProtKB">
        <authorList>
            <consortium name="Ensembl"/>
        </authorList>
    </citation>
    <scope>IDENTIFICATION</scope>
</reference>
<name>A0A3Q2P462_FUNHE</name>
<dbReference type="AlphaFoldDB" id="A0A3Q2P462"/>
<protein>
    <submittedName>
        <fullName evidence="1">Uncharacterized protein</fullName>
    </submittedName>
</protein>
<proteinExistence type="predicted"/>
<dbReference type="Proteomes" id="UP000265000">
    <property type="component" value="Unplaced"/>
</dbReference>
<evidence type="ECO:0000313" key="1">
    <source>
        <dbReference type="Ensembl" id="ENSFHEP00000006941.1"/>
    </source>
</evidence>
<keyword evidence="2" id="KW-1185">Reference proteome</keyword>